<reference evidence="1 2" key="1">
    <citation type="journal article" date="2018" name="Front. Plant Sci.">
        <title>Red Clover (Trifolium pratense) and Zigzag Clover (T. medium) - A Picture of Genomic Similarities and Differences.</title>
        <authorList>
            <person name="Dluhosova J."/>
            <person name="Istvanek J."/>
            <person name="Nedelnik J."/>
            <person name="Repkova J."/>
        </authorList>
    </citation>
    <scope>NUCLEOTIDE SEQUENCE [LARGE SCALE GENOMIC DNA]</scope>
    <source>
        <strain evidence="2">cv. 10/8</strain>
        <tissue evidence="1">Leaf</tissue>
    </source>
</reference>
<dbReference type="AlphaFoldDB" id="A0A392UT17"/>
<protein>
    <submittedName>
        <fullName evidence="1">Uncharacterized protein</fullName>
    </submittedName>
</protein>
<dbReference type="Proteomes" id="UP000265520">
    <property type="component" value="Unassembled WGS sequence"/>
</dbReference>
<keyword evidence="2" id="KW-1185">Reference proteome</keyword>
<name>A0A392UT17_9FABA</name>
<evidence type="ECO:0000313" key="1">
    <source>
        <dbReference type="EMBL" id="MCI75480.1"/>
    </source>
</evidence>
<accession>A0A392UT17</accession>
<evidence type="ECO:0000313" key="2">
    <source>
        <dbReference type="Proteomes" id="UP000265520"/>
    </source>
</evidence>
<comment type="caution">
    <text evidence="1">The sequence shown here is derived from an EMBL/GenBank/DDBJ whole genome shotgun (WGS) entry which is preliminary data.</text>
</comment>
<dbReference type="EMBL" id="LXQA010883707">
    <property type="protein sequence ID" value="MCI75480.1"/>
    <property type="molecule type" value="Genomic_DNA"/>
</dbReference>
<sequence length="76" mass="8345">PQAEAFFIHTLAPPLATLNGTCRLTTIVRKTFDKEPVEPFVEPLAWIPLLGHEGAAKGIIHTGFKNNFTSELDTTL</sequence>
<organism evidence="1 2">
    <name type="scientific">Trifolium medium</name>
    <dbReference type="NCBI Taxonomy" id="97028"/>
    <lineage>
        <taxon>Eukaryota</taxon>
        <taxon>Viridiplantae</taxon>
        <taxon>Streptophyta</taxon>
        <taxon>Embryophyta</taxon>
        <taxon>Tracheophyta</taxon>
        <taxon>Spermatophyta</taxon>
        <taxon>Magnoliopsida</taxon>
        <taxon>eudicotyledons</taxon>
        <taxon>Gunneridae</taxon>
        <taxon>Pentapetalae</taxon>
        <taxon>rosids</taxon>
        <taxon>fabids</taxon>
        <taxon>Fabales</taxon>
        <taxon>Fabaceae</taxon>
        <taxon>Papilionoideae</taxon>
        <taxon>50 kb inversion clade</taxon>
        <taxon>NPAAA clade</taxon>
        <taxon>Hologalegina</taxon>
        <taxon>IRL clade</taxon>
        <taxon>Trifolieae</taxon>
        <taxon>Trifolium</taxon>
    </lineage>
</organism>
<proteinExistence type="predicted"/>
<feature type="non-terminal residue" evidence="1">
    <location>
        <position position="1"/>
    </location>
</feature>